<comment type="catalytic activity">
    <reaction evidence="9">
        <text>4-amino-4-deoxychorismate = 4-aminobenzoate + pyruvate + H(+)</text>
        <dbReference type="Rhea" id="RHEA:16201"/>
        <dbReference type="ChEBI" id="CHEBI:15361"/>
        <dbReference type="ChEBI" id="CHEBI:15378"/>
        <dbReference type="ChEBI" id="CHEBI:17836"/>
        <dbReference type="ChEBI" id="CHEBI:58406"/>
        <dbReference type="EC" id="4.1.3.38"/>
    </reaction>
</comment>
<evidence type="ECO:0000256" key="6">
    <source>
        <dbReference type="ARBA" id="ARBA00023239"/>
    </source>
</evidence>
<dbReference type="EC" id="4.1.3.38" evidence="8 10"/>
<dbReference type="GO" id="GO:0008153">
    <property type="term" value="P:4-aminobenzoate biosynthetic process"/>
    <property type="evidence" value="ECO:0007669"/>
    <property type="project" value="UniProtKB-UniRule"/>
</dbReference>
<evidence type="ECO:0000256" key="10">
    <source>
        <dbReference type="NCBIfam" id="TIGR03461"/>
    </source>
</evidence>
<evidence type="ECO:0000313" key="12">
    <source>
        <dbReference type="Proteomes" id="UP000287022"/>
    </source>
</evidence>
<dbReference type="InterPro" id="IPR050571">
    <property type="entry name" value="Class-IV_PLP-Dep_Aminotrnsfr"/>
</dbReference>
<keyword evidence="5" id="KW-0289">Folate biosynthesis</keyword>
<dbReference type="Gene3D" id="3.20.10.10">
    <property type="entry name" value="D-amino Acid Aminotransferase, subunit A, domain 2"/>
    <property type="match status" value="1"/>
</dbReference>
<dbReference type="Pfam" id="PF01063">
    <property type="entry name" value="Aminotran_4"/>
    <property type="match status" value="1"/>
</dbReference>
<dbReference type="GO" id="GO:0008696">
    <property type="term" value="F:4-amino-4-deoxychorismate lyase activity"/>
    <property type="evidence" value="ECO:0007669"/>
    <property type="project" value="UniProtKB-UniRule"/>
</dbReference>
<dbReference type="InterPro" id="IPR036038">
    <property type="entry name" value="Aminotransferase-like"/>
</dbReference>
<name>A0A432Z7X3_9GAMM</name>
<dbReference type="InterPro" id="IPR017824">
    <property type="entry name" value="Aminodeoxychorismate_lyase_IV"/>
</dbReference>
<dbReference type="Proteomes" id="UP000287022">
    <property type="component" value="Unassembled WGS sequence"/>
</dbReference>
<protein>
    <recommendedName>
        <fullName evidence="8 10">Aminodeoxychorismate lyase</fullName>
        <ecNumber evidence="8 10">4.1.3.38</ecNumber>
    </recommendedName>
</protein>
<dbReference type="GO" id="GO:0030170">
    <property type="term" value="F:pyridoxal phosphate binding"/>
    <property type="evidence" value="ECO:0007669"/>
    <property type="project" value="InterPro"/>
</dbReference>
<keyword evidence="12" id="KW-1185">Reference proteome</keyword>
<dbReference type="PANTHER" id="PTHR42743:SF2">
    <property type="entry name" value="AMINODEOXYCHORISMATE LYASE"/>
    <property type="match status" value="1"/>
</dbReference>
<organism evidence="11 12">
    <name type="scientific">Pseudidiomarina sediminum</name>
    <dbReference type="NCBI Taxonomy" id="431675"/>
    <lineage>
        <taxon>Bacteria</taxon>
        <taxon>Pseudomonadati</taxon>
        <taxon>Pseudomonadota</taxon>
        <taxon>Gammaproteobacteria</taxon>
        <taxon>Alteromonadales</taxon>
        <taxon>Idiomarinaceae</taxon>
        <taxon>Pseudidiomarina</taxon>
    </lineage>
</organism>
<accession>A0A432Z7X3</accession>
<keyword evidence="4" id="KW-0663">Pyridoxal phosphate</keyword>
<evidence type="ECO:0000256" key="8">
    <source>
        <dbReference type="ARBA" id="ARBA00035676"/>
    </source>
</evidence>
<evidence type="ECO:0000256" key="5">
    <source>
        <dbReference type="ARBA" id="ARBA00022909"/>
    </source>
</evidence>
<dbReference type="GO" id="GO:0046656">
    <property type="term" value="P:folic acid biosynthetic process"/>
    <property type="evidence" value="ECO:0007669"/>
    <property type="project" value="UniProtKB-KW"/>
</dbReference>
<dbReference type="PANTHER" id="PTHR42743">
    <property type="entry name" value="AMINO-ACID AMINOTRANSFERASE"/>
    <property type="match status" value="1"/>
</dbReference>
<evidence type="ECO:0000256" key="9">
    <source>
        <dbReference type="ARBA" id="ARBA00049529"/>
    </source>
</evidence>
<dbReference type="EMBL" id="PIQE01000001">
    <property type="protein sequence ID" value="RUO73983.1"/>
    <property type="molecule type" value="Genomic_DNA"/>
</dbReference>
<proteinExistence type="inferred from homology"/>
<dbReference type="InterPro" id="IPR043131">
    <property type="entry name" value="BCAT-like_N"/>
</dbReference>
<evidence type="ECO:0000256" key="4">
    <source>
        <dbReference type="ARBA" id="ARBA00022898"/>
    </source>
</evidence>
<gene>
    <name evidence="11" type="primary">pabC</name>
    <name evidence="11" type="ORF">CWI80_01065</name>
</gene>
<dbReference type="Gene3D" id="3.30.470.10">
    <property type="match status" value="1"/>
</dbReference>
<comment type="similarity">
    <text evidence="2">Belongs to the class-IV pyridoxal-phosphate-dependent aminotransferase family.</text>
</comment>
<evidence type="ECO:0000313" key="11">
    <source>
        <dbReference type="EMBL" id="RUO73983.1"/>
    </source>
</evidence>
<sequence length="263" mass="29347">MWINGTPSSQRELDRGLQFGDGHFTTLTLRHGRPRFWPQHYQRLCQASQRLAIALPSETELLACLETIATEQPDCVVKLIFTRGFGGRGYAAATAATPQWYATTAPLPVIAKNALTVAIAELRLANSPQLAGLKTLNRLEQVLLAQERAQRQRDELLVTDQQGYVIEAISSNVFYCISGRWYTPELSSAGIAGVVRQVLLQDPPNMVIEEAQLTLQQLCSIEQMFLSNSVLGLRPVAQIGDYRLPKPHLPGTVEDWWEQFESC</sequence>
<comment type="pathway">
    <text evidence="7">Cofactor biosynthesis; tetrahydrofolate biosynthesis; 4-aminobenzoate from chorismate: step 2/2.</text>
</comment>
<dbReference type="STRING" id="1122124.GCA_000423165_01183"/>
<dbReference type="AlphaFoldDB" id="A0A432Z7X3"/>
<dbReference type="RefSeq" id="WP_051207172.1">
    <property type="nucleotide sequence ID" value="NZ_PIQE01000001.1"/>
</dbReference>
<comment type="subunit">
    <text evidence="3">Homodimer.</text>
</comment>
<dbReference type="InterPro" id="IPR001544">
    <property type="entry name" value="Aminotrans_IV"/>
</dbReference>
<evidence type="ECO:0000256" key="7">
    <source>
        <dbReference type="ARBA" id="ARBA00035633"/>
    </source>
</evidence>
<comment type="caution">
    <text evidence="11">The sequence shown here is derived from an EMBL/GenBank/DDBJ whole genome shotgun (WGS) entry which is preliminary data.</text>
</comment>
<dbReference type="SUPFAM" id="SSF56752">
    <property type="entry name" value="D-aminoacid aminotransferase-like PLP-dependent enzymes"/>
    <property type="match status" value="1"/>
</dbReference>
<dbReference type="InterPro" id="IPR043132">
    <property type="entry name" value="BCAT-like_C"/>
</dbReference>
<evidence type="ECO:0000256" key="3">
    <source>
        <dbReference type="ARBA" id="ARBA00011738"/>
    </source>
</evidence>
<evidence type="ECO:0000256" key="1">
    <source>
        <dbReference type="ARBA" id="ARBA00001933"/>
    </source>
</evidence>
<comment type="cofactor">
    <cofactor evidence="1">
        <name>pyridoxal 5'-phosphate</name>
        <dbReference type="ChEBI" id="CHEBI:597326"/>
    </cofactor>
</comment>
<dbReference type="GO" id="GO:0005829">
    <property type="term" value="C:cytosol"/>
    <property type="evidence" value="ECO:0007669"/>
    <property type="project" value="TreeGrafter"/>
</dbReference>
<reference evidence="12" key="1">
    <citation type="journal article" date="2018" name="Front. Microbiol.">
        <title>Genome-Based Analysis Reveals the Taxonomy and Diversity of the Family Idiomarinaceae.</title>
        <authorList>
            <person name="Liu Y."/>
            <person name="Lai Q."/>
            <person name="Shao Z."/>
        </authorList>
    </citation>
    <scope>NUCLEOTIDE SEQUENCE [LARGE SCALE GENOMIC DNA]</scope>
    <source>
        <strain evidence="12">c121</strain>
    </source>
</reference>
<dbReference type="NCBIfam" id="TIGR03461">
    <property type="entry name" value="pabC_Proteo"/>
    <property type="match status" value="1"/>
</dbReference>
<keyword evidence="6 11" id="KW-0456">Lyase</keyword>
<evidence type="ECO:0000256" key="2">
    <source>
        <dbReference type="ARBA" id="ARBA00009320"/>
    </source>
</evidence>